<dbReference type="PANTHER" id="PTHR11409">
    <property type="entry name" value="ADENOSINE DEAMINASE"/>
    <property type="match status" value="1"/>
</dbReference>
<comment type="similarity">
    <text evidence="2">Belongs to the metallo-dependent hydrolases superfamily. Adenosine and AMP deaminases family.</text>
</comment>
<dbReference type="Proteomes" id="UP000263232">
    <property type="component" value="Chromosome"/>
</dbReference>
<dbReference type="InterPro" id="IPR006330">
    <property type="entry name" value="Ado/ade_deaminase"/>
</dbReference>
<dbReference type="AlphaFoldDB" id="A0A347WLT0"/>
<sequence>MEKYIEAMPKAELHCHLDGSVPMATLQELATEAGLPSDYVDGVRVPDKCEDLADYLKSFDVILPLLQSKGNLERATYAIIAEVALENVKYLELRFAPLLHQEEGLSLEEIFQAVEAGIERGQRDYDVNVNLLVCCMRHHDEATNLALVEAVANLNPNLVVGFDFAGNEVDGANDHIQPITDQIHQQGYQLTLHSGECGCGHNIAQAVRLGSKRVGHGTAIKDDPALMALAQEQALMIEMCPTSNYQTNAVKTYEELPLLALLERDIPVSINTDNRTVSNTNLTQEFKKVQQLFNLSKEHLDRLSLNAIRHSFALEETKIKVEADMLAFHRK</sequence>
<feature type="domain" description="Adenosine deaminase" evidence="7">
    <location>
        <begin position="9"/>
        <end position="321"/>
    </location>
</feature>
<dbReference type="PANTHER" id="PTHR11409:SF43">
    <property type="entry name" value="ADENOSINE DEAMINASE"/>
    <property type="match status" value="1"/>
</dbReference>
<dbReference type="GO" id="GO:0046103">
    <property type="term" value="P:inosine biosynthetic process"/>
    <property type="evidence" value="ECO:0007669"/>
    <property type="project" value="TreeGrafter"/>
</dbReference>
<dbReference type="EMBL" id="CP023434">
    <property type="protein sequence ID" value="AXY26037.1"/>
    <property type="molecule type" value="Genomic_DNA"/>
</dbReference>
<dbReference type="Pfam" id="PF00962">
    <property type="entry name" value="A_deaminase"/>
    <property type="match status" value="1"/>
</dbReference>
<dbReference type="SUPFAM" id="SSF51556">
    <property type="entry name" value="Metallo-dependent hydrolases"/>
    <property type="match status" value="1"/>
</dbReference>
<dbReference type="GO" id="GO:0006154">
    <property type="term" value="P:adenosine catabolic process"/>
    <property type="evidence" value="ECO:0007669"/>
    <property type="project" value="TreeGrafter"/>
</dbReference>
<proteinExistence type="inferred from homology"/>
<keyword evidence="6" id="KW-0862">Zinc</keyword>
<keyword evidence="4" id="KW-0479">Metal-binding</keyword>
<dbReference type="GO" id="GO:0043103">
    <property type="term" value="P:hypoxanthine salvage"/>
    <property type="evidence" value="ECO:0007669"/>
    <property type="project" value="TreeGrafter"/>
</dbReference>
<evidence type="ECO:0000313" key="9">
    <source>
        <dbReference type="Proteomes" id="UP000263232"/>
    </source>
</evidence>
<evidence type="ECO:0000256" key="6">
    <source>
        <dbReference type="ARBA" id="ARBA00022833"/>
    </source>
</evidence>
<protein>
    <recommendedName>
        <fullName evidence="3">adenosine deaminase</fullName>
        <ecNumber evidence="3">3.5.4.4</ecNumber>
    </recommendedName>
</protein>
<dbReference type="NCBIfam" id="TIGR01430">
    <property type="entry name" value="aden_deam"/>
    <property type="match status" value="1"/>
</dbReference>
<evidence type="ECO:0000256" key="1">
    <source>
        <dbReference type="ARBA" id="ARBA00001947"/>
    </source>
</evidence>
<dbReference type="OrthoDB" id="9779574at2"/>
<dbReference type="KEGG" id="abae:CL176_08500"/>
<comment type="cofactor">
    <cofactor evidence="1">
        <name>Zn(2+)</name>
        <dbReference type="ChEBI" id="CHEBI:29105"/>
    </cofactor>
</comment>
<gene>
    <name evidence="8" type="primary">add</name>
    <name evidence="8" type="ORF">CL176_08500</name>
</gene>
<evidence type="ECO:0000259" key="7">
    <source>
        <dbReference type="Pfam" id="PF00962"/>
    </source>
</evidence>
<evidence type="ECO:0000256" key="2">
    <source>
        <dbReference type="ARBA" id="ARBA00006676"/>
    </source>
</evidence>
<dbReference type="GO" id="GO:0005829">
    <property type="term" value="C:cytosol"/>
    <property type="evidence" value="ECO:0007669"/>
    <property type="project" value="TreeGrafter"/>
</dbReference>
<accession>A0A347WLT0</accession>
<dbReference type="GO" id="GO:0004000">
    <property type="term" value="F:adenosine deaminase activity"/>
    <property type="evidence" value="ECO:0007669"/>
    <property type="project" value="TreeGrafter"/>
</dbReference>
<dbReference type="GO" id="GO:0046872">
    <property type="term" value="F:metal ion binding"/>
    <property type="evidence" value="ECO:0007669"/>
    <property type="project" value="UniProtKB-KW"/>
</dbReference>
<keyword evidence="9" id="KW-1185">Reference proteome</keyword>
<keyword evidence="5" id="KW-0378">Hydrolase</keyword>
<evidence type="ECO:0000256" key="3">
    <source>
        <dbReference type="ARBA" id="ARBA00012784"/>
    </source>
</evidence>
<dbReference type="InterPro" id="IPR032466">
    <property type="entry name" value="Metal_Hydrolase"/>
</dbReference>
<evidence type="ECO:0000256" key="4">
    <source>
        <dbReference type="ARBA" id="ARBA00022723"/>
    </source>
</evidence>
<evidence type="ECO:0000313" key="8">
    <source>
        <dbReference type="EMBL" id="AXY26037.1"/>
    </source>
</evidence>
<dbReference type="Gene3D" id="3.20.20.140">
    <property type="entry name" value="Metal-dependent hydrolases"/>
    <property type="match status" value="1"/>
</dbReference>
<reference evidence="8 9" key="1">
    <citation type="submission" date="2017-09" db="EMBL/GenBank/DDBJ databases">
        <title>Complete genome sequence of Oxytococcus suis strain ZY16052.</title>
        <authorList>
            <person name="Li F."/>
        </authorList>
    </citation>
    <scope>NUCLEOTIDE SEQUENCE [LARGE SCALE GENOMIC DNA]</scope>
    <source>
        <strain evidence="8 9">ZY16052</strain>
    </source>
</reference>
<organism evidence="8 9">
    <name type="scientific">Suicoccus acidiformans</name>
    <dbReference type="NCBI Taxonomy" id="2036206"/>
    <lineage>
        <taxon>Bacteria</taxon>
        <taxon>Bacillati</taxon>
        <taxon>Bacillota</taxon>
        <taxon>Bacilli</taxon>
        <taxon>Lactobacillales</taxon>
        <taxon>Aerococcaceae</taxon>
        <taxon>Suicoccus</taxon>
    </lineage>
</organism>
<evidence type="ECO:0000256" key="5">
    <source>
        <dbReference type="ARBA" id="ARBA00022801"/>
    </source>
</evidence>
<dbReference type="RefSeq" id="WP_118990935.1">
    <property type="nucleotide sequence ID" value="NZ_CP023434.1"/>
</dbReference>
<name>A0A347WLT0_9LACT</name>
<dbReference type="InterPro" id="IPR001365">
    <property type="entry name" value="A_deaminase_dom"/>
</dbReference>
<dbReference type="EC" id="3.5.4.4" evidence="3"/>